<dbReference type="SMART" id="SM00420">
    <property type="entry name" value="HTH_DEOR"/>
    <property type="match status" value="1"/>
</dbReference>
<evidence type="ECO:0000256" key="2">
    <source>
        <dbReference type="ARBA" id="ARBA00023015"/>
    </source>
</evidence>
<evidence type="ECO:0000313" key="5">
    <source>
        <dbReference type="EMBL" id="MRW82818.1"/>
    </source>
</evidence>
<protein>
    <submittedName>
        <fullName evidence="5">DeoR family transcriptional regulator</fullName>
    </submittedName>
</protein>
<dbReference type="PRINTS" id="PR00037">
    <property type="entry name" value="HTHLACR"/>
</dbReference>
<dbReference type="RefSeq" id="WP_154355856.1">
    <property type="nucleotide sequence ID" value="NZ_WKJL01000001.1"/>
</dbReference>
<evidence type="ECO:0000259" key="4">
    <source>
        <dbReference type="PROSITE" id="PS51000"/>
    </source>
</evidence>
<dbReference type="SMART" id="SM01134">
    <property type="entry name" value="DeoRC"/>
    <property type="match status" value="1"/>
</dbReference>
<gene>
    <name evidence="5" type="ORF">GJ698_01770</name>
</gene>
<dbReference type="GO" id="GO:0003700">
    <property type="term" value="F:DNA-binding transcription factor activity"/>
    <property type="evidence" value="ECO:0007669"/>
    <property type="project" value="InterPro"/>
</dbReference>
<feature type="domain" description="HTH deoR-type" evidence="4">
    <location>
        <begin position="5"/>
        <end position="60"/>
    </location>
</feature>
<accession>A0A844CSA7</accession>
<sequence>MNEIPIARRDVITARLEQGLPVVAAELAAEFGVSEDAIRRDLRALAAEGRCRRVYGGALPVSPASTPMAVRVDEARDRKNALARVGASLVKPGQLIFLDNGSSNLAVVPFLPADSRITVATNSIAIASEVVKRKDLQLLMIGGMVDPHVGGCVDAGAIAMASSMNFDHCFIGACAIAAATGVCAFSMADAVFKRALAAAGQHNVVLATSEKLETRAPYRVAAINEIDHFIVEFDAPDDKARLLAHADTTVMRAAAPG</sequence>
<comment type="caution">
    <text evidence="5">The sequence shown here is derived from an EMBL/GenBank/DDBJ whole genome shotgun (WGS) entry which is preliminary data.</text>
</comment>
<dbReference type="PROSITE" id="PS51000">
    <property type="entry name" value="HTH_DEOR_2"/>
    <property type="match status" value="1"/>
</dbReference>
<dbReference type="Gene3D" id="1.10.10.10">
    <property type="entry name" value="Winged helix-like DNA-binding domain superfamily/Winged helix DNA-binding domain"/>
    <property type="match status" value="1"/>
</dbReference>
<dbReference type="AlphaFoldDB" id="A0A844CSA7"/>
<keyword evidence="2" id="KW-0805">Transcription regulation</keyword>
<reference evidence="5 6" key="1">
    <citation type="submission" date="2019-11" db="EMBL/GenBank/DDBJ databases">
        <title>Novel species isolated from a subtropical stream in China.</title>
        <authorList>
            <person name="Lu H."/>
        </authorList>
    </citation>
    <scope>NUCLEOTIDE SEQUENCE [LARGE SCALE GENOMIC DNA]</scope>
    <source>
        <strain evidence="5 6">FT26W</strain>
    </source>
</reference>
<dbReference type="InterPro" id="IPR036390">
    <property type="entry name" value="WH_DNA-bd_sf"/>
</dbReference>
<keyword evidence="6" id="KW-1185">Reference proteome</keyword>
<dbReference type="InterPro" id="IPR014036">
    <property type="entry name" value="DeoR-like_C"/>
</dbReference>
<dbReference type="InterPro" id="IPR050313">
    <property type="entry name" value="Carb_Metab_HTH_regulators"/>
</dbReference>
<evidence type="ECO:0000256" key="3">
    <source>
        <dbReference type="ARBA" id="ARBA00023163"/>
    </source>
</evidence>
<dbReference type="Pfam" id="PF08220">
    <property type="entry name" value="HTH_DeoR"/>
    <property type="match status" value="1"/>
</dbReference>
<dbReference type="SUPFAM" id="SSF100950">
    <property type="entry name" value="NagB/RpiA/CoA transferase-like"/>
    <property type="match status" value="1"/>
</dbReference>
<dbReference type="PANTHER" id="PTHR30363">
    <property type="entry name" value="HTH-TYPE TRANSCRIPTIONAL REGULATOR SRLR-RELATED"/>
    <property type="match status" value="1"/>
</dbReference>
<organism evidence="5 6">
    <name type="scientific">Duganella aquatilis</name>
    <dbReference type="NCBI Taxonomy" id="2666082"/>
    <lineage>
        <taxon>Bacteria</taxon>
        <taxon>Pseudomonadati</taxon>
        <taxon>Pseudomonadota</taxon>
        <taxon>Betaproteobacteria</taxon>
        <taxon>Burkholderiales</taxon>
        <taxon>Oxalobacteraceae</taxon>
        <taxon>Telluria group</taxon>
        <taxon>Duganella</taxon>
    </lineage>
</organism>
<dbReference type="SUPFAM" id="SSF46785">
    <property type="entry name" value="Winged helix' DNA-binding domain"/>
    <property type="match status" value="1"/>
</dbReference>
<dbReference type="Pfam" id="PF00455">
    <property type="entry name" value="DeoRC"/>
    <property type="match status" value="1"/>
</dbReference>
<proteinExistence type="predicted"/>
<dbReference type="EMBL" id="WKJL01000001">
    <property type="protein sequence ID" value="MRW82818.1"/>
    <property type="molecule type" value="Genomic_DNA"/>
</dbReference>
<name>A0A844CSA7_9BURK</name>
<evidence type="ECO:0000313" key="6">
    <source>
        <dbReference type="Proteomes" id="UP000439986"/>
    </source>
</evidence>
<dbReference type="InterPro" id="IPR037171">
    <property type="entry name" value="NagB/RpiA_transferase-like"/>
</dbReference>
<dbReference type="InterPro" id="IPR036388">
    <property type="entry name" value="WH-like_DNA-bd_sf"/>
</dbReference>
<dbReference type="InterPro" id="IPR001034">
    <property type="entry name" value="DeoR_HTH"/>
</dbReference>
<evidence type="ECO:0000256" key="1">
    <source>
        <dbReference type="ARBA" id="ARBA00022491"/>
    </source>
</evidence>
<dbReference type="PANTHER" id="PTHR30363:SF4">
    <property type="entry name" value="GLYCEROL-3-PHOSPHATE REGULON REPRESSOR"/>
    <property type="match status" value="1"/>
</dbReference>
<keyword evidence="3" id="KW-0804">Transcription</keyword>
<dbReference type="Proteomes" id="UP000439986">
    <property type="component" value="Unassembled WGS sequence"/>
</dbReference>
<keyword evidence="1" id="KW-0678">Repressor</keyword>